<comment type="caution">
    <text evidence="7">The sequence shown here is derived from an EMBL/GenBank/DDBJ whole genome shotgun (WGS) entry which is preliminary data.</text>
</comment>
<dbReference type="InterPro" id="IPR045851">
    <property type="entry name" value="AMP-bd_C_sf"/>
</dbReference>
<gene>
    <name evidence="7" type="ORF">PGLA1383_LOCUS24293</name>
</gene>
<reference evidence="7" key="1">
    <citation type="submission" date="2021-02" db="EMBL/GenBank/DDBJ databases">
        <authorList>
            <person name="Dougan E. K."/>
            <person name="Rhodes N."/>
            <person name="Thang M."/>
            <person name="Chan C."/>
        </authorList>
    </citation>
    <scope>NUCLEOTIDE SEQUENCE</scope>
</reference>
<dbReference type="OMA" id="PEFGYSA"/>
<dbReference type="GO" id="GO:0005524">
    <property type="term" value="F:ATP binding"/>
    <property type="evidence" value="ECO:0007669"/>
    <property type="project" value="UniProtKB-KW"/>
</dbReference>
<proteinExistence type="inferred from homology"/>
<comment type="similarity">
    <text evidence="1">Belongs to the ATP-dependent AMP-binding enzyme family.</text>
</comment>
<dbReference type="GO" id="GO:0004467">
    <property type="term" value="F:long-chain fatty acid-CoA ligase activity"/>
    <property type="evidence" value="ECO:0007669"/>
    <property type="project" value="UniProtKB-EC"/>
</dbReference>
<evidence type="ECO:0000256" key="4">
    <source>
        <dbReference type="ARBA" id="ARBA00022840"/>
    </source>
</evidence>
<dbReference type="PANTHER" id="PTHR43272">
    <property type="entry name" value="LONG-CHAIN-FATTY-ACID--COA LIGASE"/>
    <property type="match status" value="1"/>
</dbReference>
<dbReference type="SUPFAM" id="SSF56801">
    <property type="entry name" value="Acetyl-CoA synthetase-like"/>
    <property type="match status" value="1"/>
</dbReference>
<dbReference type="GO" id="GO:0035336">
    <property type="term" value="P:long-chain fatty-acyl-CoA metabolic process"/>
    <property type="evidence" value="ECO:0007669"/>
    <property type="project" value="TreeGrafter"/>
</dbReference>
<keyword evidence="3" id="KW-0547">Nucleotide-binding</keyword>
<accession>A0A813EYH6</accession>
<dbReference type="Gene3D" id="3.40.50.12780">
    <property type="entry name" value="N-terminal domain of ligase-like"/>
    <property type="match status" value="1"/>
</dbReference>
<sequence length="739" mass="78847">MPIPKGADDYAVTAPVSNMISNMDKTPMNRLTYAHEQACSEPETRHWRHPWCADQNGGQLAKNPPVLSAGHPSTIPECFDLACQKYASNACMGTRPVNLCTFEGKKQYWTKGPYSWKTYAEVHKDVVAAARGLLLLPGIKEMRDAKQAFRQVQECVVAILADTSADWQISSLAAMQVGLTITTVYTTLGQEAMLHELNETQAKVLFVDWAQYDVLKESVMSKCPALLHIVVIGSARIPLKTVGGETKAFPAPQEASALAVIGAASTTTLEGLIAAGSADATDLGPYRPSEQDVAIIMYTSGSTGLPKGVVLSHLNFVSVMASTIATGAVTAMATDKYIAYLPLAHIFELVTETACLCQGSAIGYGHVGTLTSGSPCMHPKDPEGSDLLTLRPTLMAAVPAILDSIKTGLNMKLSKVPGLKGELARRAVNKAQGLPSGAGGLASCLLDCLQAKLLHMVRSQLGLEGLRFILSGGAPLSAETQEFVSAVIAPVAQGYGATETASCVSVQEVVSCGGRPADKSFGHVGAILPCSEIKLLSVPDMGYNVTDSPPRGEFMISGNNVSQTGYYKMPGKSAEDFVRHSDGKIWFHTGDIGVVMETGVLKIIDRKRDLIKLTGGEYVSLGKVEAALKQVPGIGAVVVFALADKDHCVAVVSQPDKGWEFVGGRPDETALLKSLSEKLKDMGLAEFEIPGKVKVDDTIWTPETGLVTASLKVQRNPLREHYNKPAGPLDQMAYRFPDF</sequence>
<organism evidence="7 8">
    <name type="scientific">Polarella glacialis</name>
    <name type="common">Dinoflagellate</name>
    <dbReference type="NCBI Taxonomy" id="89957"/>
    <lineage>
        <taxon>Eukaryota</taxon>
        <taxon>Sar</taxon>
        <taxon>Alveolata</taxon>
        <taxon>Dinophyceae</taxon>
        <taxon>Suessiales</taxon>
        <taxon>Suessiaceae</taxon>
        <taxon>Polarella</taxon>
    </lineage>
</organism>
<protein>
    <recommendedName>
        <fullName evidence="6">AMP-dependent synthetase/ligase domain-containing protein</fullName>
    </recommendedName>
</protein>
<evidence type="ECO:0000256" key="3">
    <source>
        <dbReference type="ARBA" id="ARBA00022741"/>
    </source>
</evidence>
<dbReference type="GO" id="GO:0005886">
    <property type="term" value="C:plasma membrane"/>
    <property type="evidence" value="ECO:0007669"/>
    <property type="project" value="TreeGrafter"/>
</dbReference>
<name>A0A813EYH6_POLGL</name>
<dbReference type="Pfam" id="PF00501">
    <property type="entry name" value="AMP-binding"/>
    <property type="match status" value="1"/>
</dbReference>
<dbReference type="InterPro" id="IPR020845">
    <property type="entry name" value="AMP-binding_CS"/>
</dbReference>
<dbReference type="AlphaFoldDB" id="A0A813EYH6"/>
<feature type="domain" description="AMP-dependent synthetase/ligase" evidence="6">
    <location>
        <begin position="112"/>
        <end position="566"/>
    </location>
</feature>
<evidence type="ECO:0000256" key="5">
    <source>
        <dbReference type="ARBA" id="ARBA00024484"/>
    </source>
</evidence>
<keyword evidence="4" id="KW-0067">ATP-binding</keyword>
<dbReference type="InterPro" id="IPR042099">
    <property type="entry name" value="ANL_N_sf"/>
</dbReference>
<evidence type="ECO:0000256" key="2">
    <source>
        <dbReference type="ARBA" id="ARBA00022598"/>
    </source>
</evidence>
<dbReference type="OrthoDB" id="1700726at2759"/>
<comment type="catalytic activity">
    <reaction evidence="5">
        <text>a long-chain fatty acid + ATP + CoA = a long-chain fatty acyl-CoA + AMP + diphosphate</text>
        <dbReference type="Rhea" id="RHEA:15421"/>
        <dbReference type="ChEBI" id="CHEBI:30616"/>
        <dbReference type="ChEBI" id="CHEBI:33019"/>
        <dbReference type="ChEBI" id="CHEBI:57287"/>
        <dbReference type="ChEBI" id="CHEBI:57560"/>
        <dbReference type="ChEBI" id="CHEBI:83139"/>
        <dbReference type="ChEBI" id="CHEBI:456215"/>
        <dbReference type="EC" id="6.2.1.3"/>
    </reaction>
    <physiologicalReaction direction="left-to-right" evidence="5">
        <dbReference type="Rhea" id="RHEA:15422"/>
    </physiologicalReaction>
</comment>
<dbReference type="InterPro" id="IPR000873">
    <property type="entry name" value="AMP-dep_synth/lig_dom"/>
</dbReference>
<dbReference type="Proteomes" id="UP000654075">
    <property type="component" value="Unassembled WGS sequence"/>
</dbReference>
<dbReference type="EMBL" id="CAJNNV010018979">
    <property type="protein sequence ID" value="CAE8606309.1"/>
    <property type="molecule type" value="Genomic_DNA"/>
</dbReference>
<dbReference type="GO" id="GO:0005783">
    <property type="term" value="C:endoplasmic reticulum"/>
    <property type="evidence" value="ECO:0007669"/>
    <property type="project" value="TreeGrafter"/>
</dbReference>
<keyword evidence="2" id="KW-0436">Ligase</keyword>
<evidence type="ECO:0000256" key="1">
    <source>
        <dbReference type="ARBA" id="ARBA00006432"/>
    </source>
</evidence>
<dbReference type="Gene3D" id="3.30.300.30">
    <property type="match status" value="1"/>
</dbReference>
<dbReference type="PROSITE" id="PS00455">
    <property type="entry name" value="AMP_BINDING"/>
    <property type="match status" value="1"/>
</dbReference>
<dbReference type="GO" id="GO:0005811">
    <property type="term" value="C:lipid droplet"/>
    <property type="evidence" value="ECO:0007669"/>
    <property type="project" value="TreeGrafter"/>
</dbReference>
<evidence type="ECO:0000313" key="8">
    <source>
        <dbReference type="Proteomes" id="UP000654075"/>
    </source>
</evidence>
<keyword evidence="8" id="KW-1185">Reference proteome</keyword>
<dbReference type="PANTHER" id="PTHR43272:SF83">
    <property type="entry name" value="ACYL-COA SYNTHETASE LONG-CHAIN, ISOFORM J"/>
    <property type="match status" value="1"/>
</dbReference>
<evidence type="ECO:0000313" key="7">
    <source>
        <dbReference type="EMBL" id="CAE8606309.1"/>
    </source>
</evidence>
<evidence type="ECO:0000259" key="6">
    <source>
        <dbReference type="Pfam" id="PF00501"/>
    </source>
</evidence>